<dbReference type="GO" id="GO:0009279">
    <property type="term" value="C:cell outer membrane"/>
    <property type="evidence" value="ECO:0007669"/>
    <property type="project" value="UniProtKB-SubCell"/>
</dbReference>
<dbReference type="InterPro" id="IPR008969">
    <property type="entry name" value="CarboxyPept-like_regulatory"/>
</dbReference>
<dbReference type="PANTHER" id="PTHR30069:SF46">
    <property type="entry name" value="OAR PROTEIN"/>
    <property type="match status" value="1"/>
</dbReference>
<keyword evidence="9" id="KW-0121">Carboxypeptidase</keyword>
<keyword evidence="3" id="KW-1134">Transmembrane beta strand</keyword>
<dbReference type="RefSeq" id="WP_103935265.1">
    <property type="nucleotide sequence ID" value="NZ_FNVA01000009.1"/>
</dbReference>
<keyword evidence="10" id="KW-1185">Reference proteome</keyword>
<dbReference type="EMBL" id="FNVA01000009">
    <property type="protein sequence ID" value="SEG70518.1"/>
    <property type="molecule type" value="Genomic_DNA"/>
</dbReference>
<evidence type="ECO:0000256" key="4">
    <source>
        <dbReference type="ARBA" id="ARBA00022692"/>
    </source>
</evidence>
<dbReference type="OrthoDB" id="97893at2"/>
<keyword evidence="9" id="KW-0645">Protease</keyword>
<keyword evidence="5" id="KW-0472">Membrane</keyword>
<organism evidence="9 10">
    <name type="scientific">Bryocella elongata</name>
    <dbReference type="NCBI Taxonomy" id="863522"/>
    <lineage>
        <taxon>Bacteria</taxon>
        <taxon>Pseudomonadati</taxon>
        <taxon>Acidobacteriota</taxon>
        <taxon>Terriglobia</taxon>
        <taxon>Terriglobales</taxon>
        <taxon>Acidobacteriaceae</taxon>
        <taxon>Bryocella</taxon>
    </lineage>
</organism>
<evidence type="ECO:0000256" key="6">
    <source>
        <dbReference type="ARBA" id="ARBA00023237"/>
    </source>
</evidence>
<dbReference type="InterPro" id="IPR039426">
    <property type="entry name" value="TonB-dep_rcpt-like"/>
</dbReference>
<keyword evidence="9" id="KW-0378">Hydrolase</keyword>
<dbReference type="GO" id="GO:0015344">
    <property type="term" value="F:siderophore uptake transmembrane transporter activity"/>
    <property type="evidence" value="ECO:0007669"/>
    <property type="project" value="TreeGrafter"/>
</dbReference>
<dbReference type="AlphaFoldDB" id="A0A1H6CC88"/>
<dbReference type="Proteomes" id="UP000236728">
    <property type="component" value="Unassembled WGS sequence"/>
</dbReference>
<protein>
    <submittedName>
        <fullName evidence="9">Carboxypeptidase regulatory-like domain-containing protein</fullName>
    </submittedName>
</protein>
<feature type="signal peptide" evidence="7">
    <location>
        <begin position="1"/>
        <end position="26"/>
    </location>
</feature>
<evidence type="ECO:0000256" key="2">
    <source>
        <dbReference type="ARBA" id="ARBA00022448"/>
    </source>
</evidence>
<feature type="domain" description="TonB-dependent transporter Oar-like beta-barrel" evidence="8">
    <location>
        <begin position="251"/>
        <end position="1122"/>
    </location>
</feature>
<dbReference type="GO" id="GO:0044718">
    <property type="term" value="P:siderophore transmembrane transport"/>
    <property type="evidence" value="ECO:0007669"/>
    <property type="project" value="TreeGrafter"/>
</dbReference>
<dbReference type="InterPro" id="IPR037066">
    <property type="entry name" value="Plug_dom_sf"/>
</dbReference>
<sequence length="1129" mass="122069">MHIHARSALRLLFALTIFFAAGLASARAQGLGRISGIVTDATGAAVPSAKVIATDAGTGYASTAIANGQGEFVFASLPPTTYNLTASAPDFQTFVQNGVALKADQAVTVNPMLKVGSETQSVIVTTEAPQVDTVTGTMSQVVEQRQVNELPLNGRNAAQLTLLAPGVLPAPNISSIDQGNTKTFPVVVLITVNGSRTNQTNFMLDGGNNVDEYTNVNAPFPFPDALQEFSVQTSNYQAEYGENAGGVVNIITKSGTNNFHGDVFEYVRNRIFNAHDHFSTTVVNGVLTPFTDPLKRNQFGGVIGGPVGIPFLWKSKQGFFFAGYQGSRLRDQSATTSNDASLPSTANQAGLFQFTANGTPTTSNCIVDPSTKACFPYTQIGTNLYQATIPTTRFDKASLALLNYIPVASSNGTPFSYLQPNSQNYDEGVGRYDQALTSKDRMTARYYVDKFHLVGVLNPKNYLTYQDQSDITYQTALLSETHTFNERWLNNLIVNYQREGSVRGPLPGGIDAGTLGVNIWQPAFPSFQSISVSGDFSFGQNPHATFKRSNITLSDDVHWVKGSHDVSFGFHGELARLDVVNQNGQPGQFTFAATGTNNAMASFFLGYMSAFSQSAGQFQDNRAKFIGTYVQDSWKATPRLTLDYGLRWEPFIPQTDAGRMGQFNPTAYATNRISTVYPLAPAGLLFPGDTGMPRDGVRPNYKNFMPRLGFAWDVFGNATTSLRGGAGMFYDTRMNDLFNNGWIGSNPFTETYSVSNPTATDPTATFSNPYGASPNPFPVTLPLPANTPFPTPVTVITFDPSGTFHTPLMYNWNLSVQQQLTHTLSSQIAYVGSHGSHIFTNVELNPAVQMGATDTAGNEQGRRPYKNFASISETNMGGNTLFNALQGTLTQRIAHGLSATLSYTWSKSLDDIPYNTAVTSAGAGQAFILPIYVPNFKRLDYGPSVFDHRNNLSLSYTWVFPLLKPGPMVLKAIVNGWQMAGLVTLHSGDPLNITVGSDRSLAGLGTALDVPVRTGNGYGGSACSYGIAATTTCVNYLDPTAFATPALDTFGNVKKDSFVGPRYVDWDASLTRNFKLYEHTTFQFRAEYFNLLNHTNLGDPTGTQTSASFGRIGSDIAPRIAQLSAKLVF</sequence>
<evidence type="ECO:0000256" key="5">
    <source>
        <dbReference type="ARBA" id="ARBA00023136"/>
    </source>
</evidence>
<evidence type="ECO:0000256" key="7">
    <source>
        <dbReference type="SAM" id="SignalP"/>
    </source>
</evidence>
<dbReference type="Gene3D" id="2.170.130.10">
    <property type="entry name" value="TonB-dependent receptor, plug domain"/>
    <property type="match status" value="1"/>
</dbReference>
<proteinExistence type="predicted"/>
<dbReference type="Pfam" id="PF13620">
    <property type="entry name" value="CarboxypepD_reg"/>
    <property type="match status" value="1"/>
</dbReference>
<dbReference type="PANTHER" id="PTHR30069">
    <property type="entry name" value="TONB-DEPENDENT OUTER MEMBRANE RECEPTOR"/>
    <property type="match status" value="1"/>
</dbReference>
<name>A0A1H6CC88_9BACT</name>
<dbReference type="Pfam" id="PF25183">
    <property type="entry name" value="OMP_b-brl_4"/>
    <property type="match status" value="1"/>
</dbReference>
<accession>A0A1H6CC88</accession>
<dbReference type="Gene3D" id="2.40.170.20">
    <property type="entry name" value="TonB-dependent receptor, beta-barrel domain"/>
    <property type="match status" value="1"/>
</dbReference>
<dbReference type="SUPFAM" id="SSF49464">
    <property type="entry name" value="Carboxypeptidase regulatory domain-like"/>
    <property type="match status" value="1"/>
</dbReference>
<dbReference type="GO" id="GO:0004180">
    <property type="term" value="F:carboxypeptidase activity"/>
    <property type="evidence" value="ECO:0007669"/>
    <property type="project" value="UniProtKB-KW"/>
</dbReference>
<reference evidence="9 10" key="1">
    <citation type="submission" date="2016-10" db="EMBL/GenBank/DDBJ databases">
        <authorList>
            <person name="de Groot N.N."/>
        </authorList>
    </citation>
    <scope>NUCLEOTIDE SEQUENCE [LARGE SCALE GENOMIC DNA]</scope>
    <source>
        <strain evidence="9 10">DSM 22489</strain>
    </source>
</reference>
<gene>
    <name evidence="9" type="ORF">SAMN05421819_4443</name>
</gene>
<dbReference type="Gene3D" id="2.60.40.1120">
    <property type="entry name" value="Carboxypeptidase-like, regulatory domain"/>
    <property type="match status" value="1"/>
</dbReference>
<evidence type="ECO:0000313" key="10">
    <source>
        <dbReference type="Proteomes" id="UP000236728"/>
    </source>
</evidence>
<evidence type="ECO:0000259" key="8">
    <source>
        <dbReference type="Pfam" id="PF25183"/>
    </source>
</evidence>
<comment type="subcellular location">
    <subcellularLocation>
        <location evidence="1">Cell outer membrane</location>
        <topology evidence="1">Multi-pass membrane protein</topology>
    </subcellularLocation>
</comment>
<dbReference type="InterPro" id="IPR057601">
    <property type="entry name" value="Oar-like_b-barrel"/>
</dbReference>
<keyword evidence="7" id="KW-0732">Signal</keyword>
<keyword evidence="6" id="KW-0998">Cell outer membrane</keyword>
<keyword evidence="2" id="KW-0813">Transport</keyword>
<evidence type="ECO:0000256" key="3">
    <source>
        <dbReference type="ARBA" id="ARBA00022452"/>
    </source>
</evidence>
<dbReference type="InterPro" id="IPR036942">
    <property type="entry name" value="Beta-barrel_TonB_sf"/>
</dbReference>
<evidence type="ECO:0000313" key="9">
    <source>
        <dbReference type="EMBL" id="SEG70518.1"/>
    </source>
</evidence>
<dbReference type="SUPFAM" id="SSF56935">
    <property type="entry name" value="Porins"/>
    <property type="match status" value="1"/>
</dbReference>
<keyword evidence="4" id="KW-0812">Transmembrane</keyword>
<evidence type="ECO:0000256" key="1">
    <source>
        <dbReference type="ARBA" id="ARBA00004571"/>
    </source>
</evidence>
<feature type="chain" id="PRO_5009294781" evidence="7">
    <location>
        <begin position="27"/>
        <end position="1129"/>
    </location>
</feature>